<evidence type="ECO:0000313" key="3">
    <source>
        <dbReference type="Proteomes" id="UP000075903"/>
    </source>
</evidence>
<dbReference type="VEuPathDB" id="VectorBase:AMEM009567"/>
<name>A0A182V6A4_ANOME</name>
<dbReference type="EnsemblMetazoa" id="AMEM009567-RA">
    <property type="protein sequence ID" value="AMEM009567-PA"/>
    <property type="gene ID" value="AMEM009567"/>
</dbReference>
<dbReference type="Proteomes" id="UP000075903">
    <property type="component" value="Unassembled WGS sequence"/>
</dbReference>
<dbReference type="AlphaFoldDB" id="A0A182V6A4"/>
<keyword evidence="3" id="KW-1185">Reference proteome</keyword>
<feature type="region of interest" description="Disordered" evidence="1">
    <location>
        <begin position="70"/>
        <end position="96"/>
    </location>
</feature>
<protein>
    <submittedName>
        <fullName evidence="2">Uncharacterized protein</fullName>
    </submittedName>
</protein>
<evidence type="ECO:0000313" key="2">
    <source>
        <dbReference type="EnsemblMetazoa" id="AMEM009567-PA"/>
    </source>
</evidence>
<reference evidence="2" key="1">
    <citation type="submission" date="2020-05" db="UniProtKB">
        <authorList>
            <consortium name="EnsemblMetazoa"/>
        </authorList>
    </citation>
    <scope>IDENTIFICATION</scope>
    <source>
        <strain evidence="2">MAF</strain>
    </source>
</reference>
<organism evidence="2 3">
    <name type="scientific">Anopheles merus</name>
    <name type="common">Mosquito</name>
    <dbReference type="NCBI Taxonomy" id="30066"/>
    <lineage>
        <taxon>Eukaryota</taxon>
        <taxon>Metazoa</taxon>
        <taxon>Ecdysozoa</taxon>
        <taxon>Arthropoda</taxon>
        <taxon>Hexapoda</taxon>
        <taxon>Insecta</taxon>
        <taxon>Pterygota</taxon>
        <taxon>Neoptera</taxon>
        <taxon>Endopterygota</taxon>
        <taxon>Diptera</taxon>
        <taxon>Nematocera</taxon>
        <taxon>Culicoidea</taxon>
        <taxon>Culicidae</taxon>
        <taxon>Anophelinae</taxon>
        <taxon>Anopheles</taxon>
    </lineage>
</organism>
<accession>A0A182V6A4</accession>
<proteinExistence type="predicted"/>
<evidence type="ECO:0000256" key="1">
    <source>
        <dbReference type="SAM" id="MobiDB-lite"/>
    </source>
</evidence>
<feature type="compositionally biased region" description="Acidic residues" evidence="1">
    <location>
        <begin position="86"/>
        <end position="96"/>
    </location>
</feature>
<sequence length="114" mass="12068">MSEYLDSRREMVLPVPAPPVLLLPLAAPDALPGTTSGVLSLSSVVLSRCKLERGGRVISQCLRRRRVPGPPEVVPRLVSRSADSRDDVDDAEAPVEDDEGVTVVVVVVLAAMAG</sequence>